<protein>
    <recommendedName>
        <fullName evidence="6">Ketoreductase (KR) domain-containing protein</fullName>
    </recommendedName>
</protein>
<keyword evidence="5" id="KW-1185">Reference proteome</keyword>
<gene>
    <name evidence="4" type="ORF">CANARDRAFT_30123</name>
</gene>
<proteinExistence type="predicted"/>
<dbReference type="GO" id="GO:0047560">
    <property type="term" value="F:3-dehydrosphinganine reductase activity"/>
    <property type="evidence" value="ECO:0007669"/>
    <property type="project" value="TreeGrafter"/>
</dbReference>
<reference evidence="5" key="1">
    <citation type="submission" date="2016-04" db="EMBL/GenBank/DDBJ databases">
        <title>Comparative genomics of biotechnologically important yeasts.</title>
        <authorList>
            <consortium name="DOE Joint Genome Institute"/>
            <person name="Riley R."/>
            <person name="Haridas S."/>
            <person name="Wolfe K.H."/>
            <person name="Lopes M.R."/>
            <person name="Hittinger C.T."/>
            <person name="Goker M."/>
            <person name="Salamov A."/>
            <person name="Wisecaver J."/>
            <person name="Long T.M."/>
            <person name="Aerts A.L."/>
            <person name="Barry K."/>
            <person name="Choi C."/>
            <person name="Clum A."/>
            <person name="Coughlan A.Y."/>
            <person name="Deshpande S."/>
            <person name="Douglass A.P."/>
            <person name="Hanson S.J."/>
            <person name="Klenk H.-P."/>
            <person name="Labutti K."/>
            <person name="Lapidus A."/>
            <person name="Lindquist E."/>
            <person name="Lipzen A."/>
            <person name="Meier-Kolthoff J.P."/>
            <person name="Ohm R.A."/>
            <person name="Otillar R.P."/>
            <person name="Pangilinan J."/>
            <person name="Peng Y."/>
            <person name="Rokas A."/>
            <person name="Rosa C.A."/>
            <person name="Scheuner C."/>
            <person name="Sibirny A.A."/>
            <person name="Slot J.C."/>
            <person name="Stielow J.B."/>
            <person name="Sun H."/>
            <person name="Kurtzman C.P."/>
            <person name="Blackwell M."/>
            <person name="Grigoriev I.V."/>
            <person name="Jeffries T.W."/>
        </authorList>
    </citation>
    <scope>NUCLEOTIDE SEQUENCE [LARGE SCALE GENOMIC DNA]</scope>
    <source>
        <strain evidence="5">NRRL YB-2248</strain>
    </source>
</reference>
<keyword evidence="3" id="KW-0812">Transmembrane</keyword>
<dbReference type="OrthoDB" id="5840532at2759"/>
<dbReference type="EMBL" id="KV453865">
    <property type="protein sequence ID" value="ODV83356.1"/>
    <property type="molecule type" value="Genomic_DNA"/>
</dbReference>
<evidence type="ECO:0000256" key="3">
    <source>
        <dbReference type="SAM" id="Phobius"/>
    </source>
</evidence>
<dbReference type="InterPro" id="IPR036291">
    <property type="entry name" value="NAD(P)-bd_dom_sf"/>
</dbReference>
<dbReference type="PRINTS" id="PR00081">
    <property type="entry name" value="GDHRDH"/>
</dbReference>
<dbReference type="AlphaFoldDB" id="A0A1E4SV33"/>
<feature type="region of interest" description="Disordered" evidence="2">
    <location>
        <begin position="134"/>
        <end position="158"/>
    </location>
</feature>
<dbReference type="PROSITE" id="PS00061">
    <property type="entry name" value="ADH_SHORT"/>
    <property type="match status" value="1"/>
</dbReference>
<dbReference type="STRING" id="983967.A0A1E4SV33"/>
<sequence>MLRGLYSKLKIYALPSALLVSTDAVSVDHIIQLMLYTVLNPVFTWVFYLWYLNCTIEADNAKWMIKTNITITILWVLRYFNRRSKTCHTPLADGFNVVITGGCSGLGLEIVKTFLQNEKEQEKLEESFNGLYNSVDSDDSDDTFSEKSDPITTTETSKTTRRCKEGVNRVIVIDKRLSPELEKLIGETISFVECDLSDTKNGRIEDCYQQIKIALAEGREQCFNDQVIDILICNAGVRQLQGFTELSFPEISNIYNINYFSHLKLIKLVILDHLNSSMTKRLHILSVSSILGFISPKSLSIYSGTKSSLLNLFDSLRYEIPDSIALTTVVPGQLTSPMFDDVTVDNQFLAPLIDHRKLAIRISEIVFEGLNGMFVYPFYGRLIPLLHVVPWCVYRQLRKFSKMDNVT</sequence>
<feature type="transmembrane region" description="Helical" evidence="3">
    <location>
        <begin position="33"/>
        <end position="51"/>
    </location>
</feature>
<keyword evidence="3" id="KW-1133">Transmembrane helix</keyword>
<dbReference type="Proteomes" id="UP000094801">
    <property type="component" value="Unassembled WGS sequence"/>
</dbReference>
<evidence type="ECO:0000313" key="4">
    <source>
        <dbReference type="EMBL" id="ODV83356.1"/>
    </source>
</evidence>
<dbReference type="PANTHER" id="PTHR43550:SF3">
    <property type="entry name" value="3-KETODIHYDROSPHINGOSINE REDUCTASE"/>
    <property type="match status" value="1"/>
</dbReference>
<evidence type="ECO:0000313" key="5">
    <source>
        <dbReference type="Proteomes" id="UP000094801"/>
    </source>
</evidence>
<dbReference type="GO" id="GO:0005789">
    <property type="term" value="C:endoplasmic reticulum membrane"/>
    <property type="evidence" value="ECO:0007669"/>
    <property type="project" value="TreeGrafter"/>
</dbReference>
<dbReference type="GO" id="GO:0030148">
    <property type="term" value="P:sphingolipid biosynthetic process"/>
    <property type="evidence" value="ECO:0007669"/>
    <property type="project" value="TreeGrafter"/>
</dbReference>
<name>A0A1E4SV33_9ASCO</name>
<dbReference type="SUPFAM" id="SSF51735">
    <property type="entry name" value="NAD(P)-binding Rossmann-fold domains"/>
    <property type="match status" value="1"/>
</dbReference>
<keyword evidence="3" id="KW-0472">Membrane</keyword>
<dbReference type="PANTHER" id="PTHR43550">
    <property type="entry name" value="3-KETODIHYDROSPHINGOSINE REDUCTASE"/>
    <property type="match status" value="1"/>
</dbReference>
<evidence type="ECO:0000256" key="1">
    <source>
        <dbReference type="ARBA" id="ARBA00022857"/>
    </source>
</evidence>
<evidence type="ECO:0008006" key="6">
    <source>
        <dbReference type="Google" id="ProtNLM"/>
    </source>
</evidence>
<dbReference type="Pfam" id="PF00106">
    <property type="entry name" value="adh_short"/>
    <property type="match status" value="1"/>
</dbReference>
<evidence type="ECO:0000256" key="2">
    <source>
        <dbReference type="SAM" id="MobiDB-lite"/>
    </source>
</evidence>
<dbReference type="GO" id="GO:0006666">
    <property type="term" value="P:3-keto-sphinganine metabolic process"/>
    <property type="evidence" value="ECO:0007669"/>
    <property type="project" value="TreeGrafter"/>
</dbReference>
<dbReference type="InterPro" id="IPR020904">
    <property type="entry name" value="Sc_DH/Rdtase_CS"/>
</dbReference>
<dbReference type="Gene3D" id="3.40.50.720">
    <property type="entry name" value="NAD(P)-binding Rossmann-like Domain"/>
    <property type="match status" value="1"/>
</dbReference>
<organism evidence="4 5">
    <name type="scientific">[Candida] arabinofermentans NRRL YB-2248</name>
    <dbReference type="NCBI Taxonomy" id="983967"/>
    <lineage>
        <taxon>Eukaryota</taxon>
        <taxon>Fungi</taxon>
        <taxon>Dikarya</taxon>
        <taxon>Ascomycota</taxon>
        <taxon>Saccharomycotina</taxon>
        <taxon>Pichiomycetes</taxon>
        <taxon>Pichiales</taxon>
        <taxon>Pichiaceae</taxon>
        <taxon>Ogataea</taxon>
        <taxon>Ogataea/Candida clade</taxon>
    </lineage>
</organism>
<accession>A0A1E4SV33</accession>
<dbReference type="InterPro" id="IPR002347">
    <property type="entry name" value="SDR_fam"/>
</dbReference>
<keyword evidence="1" id="KW-0521">NADP</keyword>